<feature type="domain" description="UPF0033" evidence="2">
    <location>
        <begin position="10"/>
        <end position="78"/>
    </location>
</feature>
<dbReference type="EMBL" id="CP002547">
    <property type="protein sequence ID" value="ADY54877.1"/>
    <property type="molecule type" value="Genomic_DNA"/>
</dbReference>
<comment type="similarity">
    <text evidence="1">Belongs to the sulfur carrier protein TusA family.</text>
</comment>
<organism evidence="3 4">
    <name type="scientific">Syntrophobotulus glycolicus (strain DSM 8271 / FlGlyR)</name>
    <dbReference type="NCBI Taxonomy" id="645991"/>
    <lineage>
        <taxon>Bacteria</taxon>
        <taxon>Bacillati</taxon>
        <taxon>Bacillota</taxon>
        <taxon>Clostridia</taxon>
        <taxon>Eubacteriales</taxon>
        <taxon>Desulfitobacteriaceae</taxon>
        <taxon>Syntrophobotulus</taxon>
    </lineage>
</organism>
<gene>
    <name evidence="3" type="ordered locus">Sgly_0512</name>
</gene>
<dbReference type="AlphaFoldDB" id="F0SYS6"/>
<evidence type="ECO:0000259" key="2">
    <source>
        <dbReference type="Pfam" id="PF01206"/>
    </source>
</evidence>
<dbReference type="CDD" id="cd00291">
    <property type="entry name" value="SirA_YedF_YeeD"/>
    <property type="match status" value="1"/>
</dbReference>
<evidence type="ECO:0000313" key="3">
    <source>
        <dbReference type="EMBL" id="ADY54877.1"/>
    </source>
</evidence>
<dbReference type="SUPFAM" id="SSF64307">
    <property type="entry name" value="SirA-like"/>
    <property type="match status" value="1"/>
</dbReference>
<dbReference type="Pfam" id="PF01206">
    <property type="entry name" value="TusA"/>
    <property type="match status" value="1"/>
</dbReference>
<evidence type="ECO:0000313" key="4">
    <source>
        <dbReference type="Proteomes" id="UP000007488"/>
    </source>
</evidence>
<dbReference type="eggNOG" id="COG0425">
    <property type="taxonomic scope" value="Bacteria"/>
</dbReference>
<reference evidence="3 4" key="1">
    <citation type="journal article" date="2011" name="Stand. Genomic Sci.">
        <title>Complete genome sequence of Syntrophobotulus glycolicus type strain (FlGlyR).</title>
        <authorList>
            <person name="Han C."/>
            <person name="Mwirichia R."/>
            <person name="Chertkov O."/>
            <person name="Held B."/>
            <person name="Lapidus A."/>
            <person name="Nolan M."/>
            <person name="Lucas S."/>
            <person name="Hammon N."/>
            <person name="Deshpande S."/>
            <person name="Cheng J.F."/>
            <person name="Tapia R."/>
            <person name="Goodwin L."/>
            <person name="Pitluck S."/>
            <person name="Huntemann M."/>
            <person name="Liolios K."/>
            <person name="Ivanova N."/>
            <person name="Pagani I."/>
            <person name="Mavromatis K."/>
            <person name="Ovchinikova G."/>
            <person name="Pati A."/>
            <person name="Chen A."/>
            <person name="Palaniappan K."/>
            <person name="Land M."/>
            <person name="Hauser L."/>
            <person name="Brambilla E.M."/>
            <person name="Rohde M."/>
            <person name="Spring S."/>
            <person name="Sikorski J."/>
            <person name="Goker M."/>
            <person name="Woyke T."/>
            <person name="Bristow J."/>
            <person name="Eisen J.A."/>
            <person name="Markowitz V."/>
            <person name="Hugenholtz P."/>
            <person name="Kyrpides N.C."/>
            <person name="Klenk H.P."/>
            <person name="Detter J.C."/>
        </authorList>
    </citation>
    <scope>NUCLEOTIDE SEQUENCE [LARGE SCALE GENOMIC DNA]</scope>
    <source>
        <strain evidence="4">DSM 8271 / FlGlyR</strain>
    </source>
</reference>
<dbReference type="Gene3D" id="3.30.110.40">
    <property type="entry name" value="TusA-like domain"/>
    <property type="match status" value="1"/>
</dbReference>
<dbReference type="OrthoDB" id="9794210at2"/>
<dbReference type="PANTHER" id="PTHR33279:SF19">
    <property type="entry name" value="SSL1707 PROTEIN"/>
    <property type="match status" value="1"/>
</dbReference>
<dbReference type="InterPro" id="IPR001455">
    <property type="entry name" value="TusA-like"/>
</dbReference>
<protein>
    <submittedName>
        <fullName evidence="3">SirA-like domain-containing protein</fullName>
    </submittedName>
</protein>
<sequence>MSVQKSDAFVDITDVVCPITFVKTKVAIEELEKGQVLEILMNEGEPIQNVPRSLKDESHKIINVQNNGNGTYTVLVEKDGLA</sequence>
<dbReference type="STRING" id="645991.Sgly_0512"/>
<evidence type="ECO:0000256" key="1">
    <source>
        <dbReference type="ARBA" id="ARBA00008984"/>
    </source>
</evidence>
<dbReference type="KEGG" id="sgy:Sgly_0512"/>
<dbReference type="PANTHER" id="PTHR33279">
    <property type="entry name" value="SULFUR CARRIER PROTEIN YEDF-RELATED"/>
    <property type="match status" value="1"/>
</dbReference>
<reference evidence="4" key="2">
    <citation type="submission" date="2011-02" db="EMBL/GenBank/DDBJ databases">
        <title>The complete genome of Syntrophobotulus glycolicus DSM 8271.</title>
        <authorList>
            <person name="Lucas S."/>
            <person name="Copeland A."/>
            <person name="Lapidus A."/>
            <person name="Bruce D."/>
            <person name="Goodwin L."/>
            <person name="Pitluck S."/>
            <person name="Kyrpides N."/>
            <person name="Mavromatis K."/>
            <person name="Pagani I."/>
            <person name="Ivanova N."/>
            <person name="Mikhailova N."/>
            <person name="Chertkov O."/>
            <person name="Held B."/>
            <person name="Detter J.C."/>
            <person name="Tapia R."/>
            <person name="Han C."/>
            <person name="Land M."/>
            <person name="Hauser L."/>
            <person name="Markowitz V."/>
            <person name="Cheng J.-F."/>
            <person name="Hugenholtz P."/>
            <person name="Woyke T."/>
            <person name="Wu D."/>
            <person name="Spring S."/>
            <person name="Schroeder M."/>
            <person name="Brambilla E."/>
            <person name="Klenk H.-P."/>
            <person name="Eisen J.A."/>
        </authorList>
    </citation>
    <scope>NUCLEOTIDE SEQUENCE [LARGE SCALE GENOMIC DNA]</scope>
    <source>
        <strain evidence="4">DSM 8271 / FlGlyR</strain>
    </source>
</reference>
<name>F0SYS6_SYNGF</name>
<dbReference type="Proteomes" id="UP000007488">
    <property type="component" value="Chromosome"/>
</dbReference>
<dbReference type="InterPro" id="IPR036868">
    <property type="entry name" value="TusA-like_sf"/>
</dbReference>
<accession>F0SYS6</accession>
<proteinExistence type="inferred from homology"/>
<dbReference type="HOGENOM" id="CLU_165255_2_1_9"/>
<keyword evidence="4" id="KW-1185">Reference proteome</keyword>
<dbReference type="RefSeq" id="WP_013623748.1">
    <property type="nucleotide sequence ID" value="NC_015172.1"/>
</dbReference>